<evidence type="ECO:0000313" key="3">
    <source>
        <dbReference type="Proteomes" id="UP000626109"/>
    </source>
</evidence>
<feature type="compositionally biased region" description="Polar residues" evidence="1">
    <location>
        <begin position="424"/>
        <end position="434"/>
    </location>
</feature>
<feature type="region of interest" description="Disordered" evidence="1">
    <location>
        <begin position="1016"/>
        <end position="1052"/>
    </location>
</feature>
<feature type="region of interest" description="Disordered" evidence="1">
    <location>
        <begin position="424"/>
        <end position="509"/>
    </location>
</feature>
<feature type="region of interest" description="Disordered" evidence="1">
    <location>
        <begin position="368"/>
        <end position="390"/>
    </location>
</feature>
<feature type="compositionally biased region" description="Basic and acidic residues" evidence="1">
    <location>
        <begin position="446"/>
        <end position="468"/>
    </location>
</feature>
<name>A0A813IIW5_POLGL</name>
<dbReference type="AlphaFoldDB" id="A0A813IIW5"/>
<evidence type="ECO:0000313" key="2">
    <source>
        <dbReference type="EMBL" id="CAE8650096.1"/>
    </source>
</evidence>
<feature type="region of interest" description="Disordered" evidence="1">
    <location>
        <begin position="619"/>
        <end position="662"/>
    </location>
</feature>
<proteinExistence type="predicted"/>
<evidence type="ECO:0000256" key="1">
    <source>
        <dbReference type="SAM" id="MobiDB-lite"/>
    </source>
</evidence>
<feature type="compositionally biased region" description="Polar residues" evidence="1">
    <location>
        <begin position="469"/>
        <end position="478"/>
    </location>
</feature>
<dbReference type="Proteomes" id="UP000626109">
    <property type="component" value="Unassembled WGS sequence"/>
</dbReference>
<feature type="compositionally biased region" description="Polar residues" evidence="1">
    <location>
        <begin position="276"/>
        <end position="287"/>
    </location>
</feature>
<dbReference type="EMBL" id="CAJNNW010008494">
    <property type="protein sequence ID" value="CAE8650096.1"/>
    <property type="molecule type" value="Genomic_DNA"/>
</dbReference>
<comment type="caution">
    <text evidence="2">The sequence shown here is derived from an EMBL/GenBank/DDBJ whole genome shotgun (WGS) entry which is preliminary data.</text>
</comment>
<protein>
    <submittedName>
        <fullName evidence="2">Uncharacterized protein</fullName>
    </submittedName>
</protein>
<accession>A0A813IIW5</accession>
<gene>
    <name evidence="2" type="ORF">PGLA2088_LOCUS7988</name>
</gene>
<feature type="region of interest" description="Disordered" evidence="1">
    <location>
        <begin position="734"/>
        <end position="758"/>
    </location>
</feature>
<sequence length="1129" mass="123094">MDGLQAEDVSTDMQTSAWNGMAEAMYKVKLCIVRQCWAHFVRPATQELQALTERYEGLKKQFHVARTAYLHEVSALRDELRIRPDPEELGAGSPDIISFFDPTMSLQPPELKFACEVITEKLKMIFETNPGVQRGCNLTQLQQLLQAKEGNEVAELKAALKSRDEEEKELRRVIAELQKVPSGRGAGDSPLKLTPGADAIIRDLEEQVGILKVRLRECNSIEVLRQERDELQAAYDSEVSDRLSLQRQLEEQRDNFASAEAGAKAGYDIAADGQRETSGTGNEINGRQELCPSTFQHWREAMPACPSNGSHRHFSRGVVRAERAGEALPREAMPLCPILVVRKLCIGRRPAYAVDMALEEELQLAKSEGEELSPASPKVASKGSPPLRQQRRTFVRRETFPLGGVVASRFLALGASDEGGLTTNLQDVSSNVTSRAHGDTALSPEPVRENGSRQRDAVSRPPMDHEVQRTTVPVTTPKDNNDKKRKSFLHPAATDAPDVQEKAPPSPDRRERLLQSEMELLLTGEVCELRRKLRGQWREQARRGAEDALTLLSVSSRVFEEASASRSSLVDIEVELQASSCSPAELRICGSRAQEHLGANLAQSAMLFVANAPHNTRGIGSSCHFSPKPNSYGSPKPDSECEAEAARTSPRTPKPKSLFGCSESRRRDRGLGPCFHEAPVLRQLAVHVPVTCLSSEHWFDAIWSMLGHRHFVVLHANWELREAETRAAIARVNADEVRPDGDEADPSANGAAESERELPRHVQQALRCLSANPELAKGSLDVKLVTLRLGDAEADNFQLVEDLQELKAKASKSAAAIRASPSFPLAEAGLHDTLSGFDGIGENSVYQRLSKFGQQQSKRFAASRQRYVAESTKALMLCLKLAPTSAVQKEPLSTAALGNLDGQSLDADRMEATSDRMQRPLGGDVSGGEGLSNGMAFHGRDDGAALAVAPRDARAPDTRTLRRRPFFPRASTAVTLVRPRRMDSVQELDVIGGSLQCSLISVTRAATPPPPPCNLLGVALSGHSSATPSEGGNDGDDQGHSLQSPGDSCASFRPASLREVSEALNLGPERPSQGGCGGQTVGGWKRLHRKNSEIQTMEMKRLAPPRPFAQRTVSCGKQYSARGCCGTAS</sequence>
<reference evidence="2" key="1">
    <citation type="submission" date="2021-02" db="EMBL/GenBank/DDBJ databases">
        <authorList>
            <person name="Dougan E. K."/>
            <person name="Rhodes N."/>
            <person name="Thang M."/>
            <person name="Chan C."/>
        </authorList>
    </citation>
    <scope>NUCLEOTIDE SEQUENCE</scope>
</reference>
<organism evidence="2 3">
    <name type="scientific">Polarella glacialis</name>
    <name type="common">Dinoflagellate</name>
    <dbReference type="NCBI Taxonomy" id="89957"/>
    <lineage>
        <taxon>Eukaryota</taxon>
        <taxon>Sar</taxon>
        <taxon>Alveolata</taxon>
        <taxon>Dinophyceae</taxon>
        <taxon>Suessiales</taxon>
        <taxon>Suessiaceae</taxon>
        <taxon>Polarella</taxon>
    </lineage>
</organism>
<feature type="region of interest" description="Disordered" evidence="1">
    <location>
        <begin position="267"/>
        <end position="287"/>
    </location>
</feature>